<gene>
    <name evidence="1" type="ORF">GDO78_013728</name>
</gene>
<organism evidence="1 2">
    <name type="scientific">Eleutherodactylus coqui</name>
    <name type="common">Puerto Rican coqui</name>
    <dbReference type="NCBI Taxonomy" id="57060"/>
    <lineage>
        <taxon>Eukaryota</taxon>
        <taxon>Metazoa</taxon>
        <taxon>Chordata</taxon>
        <taxon>Craniata</taxon>
        <taxon>Vertebrata</taxon>
        <taxon>Euteleostomi</taxon>
        <taxon>Amphibia</taxon>
        <taxon>Batrachia</taxon>
        <taxon>Anura</taxon>
        <taxon>Neobatrachia</taxon>
        <taxon>Hyloidea</taxon>
        <taxon>Eleutherodactylidae</taxon>
        <taxon>Eleutherodactylinae</taxon>
        <taxon>Eleutherodactylus</taxon>
        <taxon>Eleutherodactylus</taxon>
    </lineage>
</organism>
<reference evidence="1" key="1">
    <citation type="thesis" date="2020" institute="ProQuest LLC" country="789 East Eisenhower Parkway, Ann Arbor, MI, USA">
        <title>Comparative Genomics and Chromosome Evolution.</title>
        <authorList>
            <person name="Mudd A.B."/>
        </authorList>
    </citation>
    <scope>NUCLEOTIDE SEQUENCE</scope>
    <source>
        <strain evidence="1">HN-11 Male</strain>
        <tissue evidence="1">Kidney and liver</tissue>
    </source>
</reference>
<name>A0A8J6ELS9_ELECQ</name>
<comment type="caution">
    <text evidence="1">The sequence shown here is derived from an EMBL/GenBank/DDBJ whole genome shotgun (WGS) entry which is preliminary data.</text>
</comment>
<proteinExistence type="predicted"/>
<dbReference type="AlphaFoldDB" id="A0A8J6ELS9"/>
<evidence type="ECO:0000313" key="2">
    <source>
        <dbReference type="Proteomes" id="UP000770717"/>
    </source>
</evidence>
<keyword evidence="2" id="KW-1185">Reference proteome</keyword>
<accession>A0A8J6ELS9</accession>
<dbReference type="Proteomes" id="UP000770717">
    <property type="component" value="Unassembled WGS sequence"/>
</dbReference>
<sequence length="118" mass="13645">MGWPIDFSYFYLWTLICKACKYPDVFTVIHYSIKRKVAKVLCAAMLLAYNMTTMQAVKMSPAEYKILLPIHSKGLKVEQVLHLCGDFVSHRVLPVLKAICHQFFTALIETTIWYCLSH</sequence>
<protein>
    <submittedName>
        <fullName evidence="1">Uncharacterized protein</fullName>
    </submittedName>
</protein>
<evidence type="ECO:0000313" key="1">
    <source>
        <dbReference type="EMBL" id="KAG9471687.1"/>
    </source>
</evidence>
<dbReference type="EMBL" id="WNTK01000116">
    <property type="protein sequence ID" value="KAG9471687.1"/>
    <property type="molecule type" value="Genomic_DNA"/>
</dbReference>